<dbReference type="Proteomes" id="UP000245771">
    <property type="component" value="Unassembled WGS sequence"/>
</dbReference>
<protein>
    <recommendedName>
        <fullName evidence="4">CoA-dependent acyltransferase</fullName>
    </recommendedName>
</protein>
<dbReference type="InterPro" id="IPR023213">
    <property type="entry name" value="CAT-like_dom_sf"/>
</dbReference>
<gene>
    <name evidence="2" type="ORF">FA14DRAFT_186246</name>
</gene>
<dbReference type="GeneID" id="37023291"/>
<evidence type="ECO:0008006" key="4">
    <source>
        <dbReference type="Google" id="ProtNLM"/>
    </source>
</evidence>
<evidence type="ECO:0000313" key="3">
    <source>
        <dbReference type="Proteomes" id="UP000245771"/>
    </source>
</evidence>
<proteinExistence type="predicted"/>
<dbReference type="AlphaFoldDB" id="A0A316V401"/>
<evidence type="ECO:0000313" key="2">
    <source>
        <dbReference type="EMBL" id="PWN31728.1"/>
    </source>
</evidence>
<evidence type="ECO:0000256" key="1">
    <source>
        <dbReference type="SAM" id="MobiDB-lite"/>
    </source>
</evidence>
<name>A0A316V401_9BASI</name>
<accession>A0A316V401</accession>
<dbReference type="Gene3D" id="3.30.559.10">
    <property type="entry name" value="Chloramphenicol acetyltransferase-like domain"/>
    <property type="match status" value="1"/>
</dbReference>
<dbReference type="RefSeq" id="XP_025352030.1">
    <property type="nucleotide sequence ID" value="XM_025501510.1"/>
</dbReference>
<dbReference type="PANTHER" id="PTHR42034">
    <property type="entry name" value="CHROMOSOME 7, WHOLE GENOME SHOTGUN SEQUENCE-RELATED"/>
    <property type="match status" value="1"/>
</dbReference>
<organism evidence="2 3">
    <name type="scientific">Meira miltonrushii</name>
    <dbReference type="NCBI Taxonomy" id="1280837"/>
    <lineage>
        <taxon>Eukaryota</taxon>
        <taxon>Fungi</taxon>
        <taxon>Dikarya</taxon>
        <taxon>Basidiomycota</taxon>
        <taxon>Ustilaginomycotina</taxon>
        <taxon>Exobasidiomycetes</taxon>
        <taxon>Exobasidiales</taxon>
        <taxon>Brachybasidiaceae</taxon>
        <taxon>Meira</taxon>
    </lineage>
</organism>
<keyword evidence="3" id="KW-1185">Reference proteome</keyword>
<dbReference type="InParanoid" id="A0A316V401"/>
<sequence length="530" mass="59395">MSSSTHSIGENNGSSNKPQPDQAQYEWQILEPDYYQREVVGGEKMFDFLERSMNGHGEGCIVTQFETKGQDSQREMIARIQNGFLKTYLKHPLIGCTLETELRDPAGSQSDELNKVTYLRYRKPTTASQAQQLVSTHINFPRLKDPADLADFVLNGRVGDGDGRRASMYVCFGEHKVSVAYYLSHVIFDPYYGAQAYDEMMGMIASSRGDTFDPSIVLTPIPAEEMQRRLPVSVSFAYDRQMEPTEEDKQKGVEHWQDVLMDAASKDSILIPSDGDAAFRKNKRSFTKVTLSQRETKALNTFCKSVGMPLVGLMGASYLYTLSQEYGAAHAARGEEVPEGIKCTLPLPVQQFIEVNRNESHGPVSCAMMPGLIWVPTKDASVLEIAMSLGQATQAQITHPHPLGREAMDTLLMPYLSSVASTSSVYLPPGFPGLTYIGNVSRFITERHSNPGLEMTLCDVYMGTRSLTNRPWMLGSVWNGKFSAEIYFNERYLDYDHMTDIVQKTVKQMLECLPEQEEGEESGNHRQSRL</sequence>
<reference evidence="2 3" key="1">
    <citation type="journal article" date="2018" name="Mol. Biol. Evol.">
        <title>Broad Genomic Sampling Reveals a Smut Pathogenic Ancestry of the Fungal Clade Ustilaginomycotina.</title>
        <authorList>
            <person name="Kijpornyongpan T."/>
            <person name="Mondo S.J."/>
            <person name="Barry K."/>
            <person name="Sandor L."/>
            <person name="Lee J."/>
            <person name="Lipzen A."/>
            <person name="Pangilinan J."/>
            <person name="LaButti K."/>
            <person name="Hainaut M."/>
            <person name="Henrissat B."/>
            <person name="Grigoriev I.V."/>
            <person name="Spatafora J.W."/>
            <person name="Aime M.C."/>
        </authorList>
    </citation>
    <scope>NUCLEOTIDE SEQUENCE [LARGE SCALE GENOMIC DNA]</scope>
    <source>
        <strain evidence="2 3">MCA 3882</strain>
    </source>
</reference>
<dbReference type="PANTHER" id="PTHR42034:SF2">
    <property type="entry name" value="ACYL-COA-DEPENDENT ACYLTRANSFERASE MAC1"/>
    <property type="match status" value="1"/>
</dbReference>
<dbReference type="EMBL" id="KZ819607">
    <property type="protein sequence ID" value="PWN31728.1"/>
    <property type="molecule type" value="Genomic_DNA"/>
</dbReference>
<feature type="region of interest" description="Disordered" evidence="1">
    <location>
        <begin position="1"/>
        <end position="21"/>
    </location>
</feature>